<dbReference type="WBParaSite" id="PDA_v2.g11399.t1">
    <property type="protein sequence ID" value="PDA_v2.g11399.t1"/>
    <property type="gene ID" value="PDA_v2.g11399"/>
</dbReference>
<feature type="compositionally biased region" description="Low complexity" evidence="1">
    <location>
        <begin position="73"/>
        <end position="86"/>
    </location>
</feature>
<feature type="compositionally biased region" description="Acidic residues" evidence="1">
    <location>
        <begin position="59"/>
        <end position="69"/>
    </location>
</feature>
<proteinExistence type="predicted"/>
<evidence type="ECO:0000313" key="3">
    <source>
        <dbReference type="WBParaSite" id="PDA_v2.g11399.t1"/>
    </source>
</evidence>
<evidence type="ECO:0000256" key="1">
    <source>
        <dbReference type="SAM" id="MobiDB-lite"/>
    </source>
</evidence>
<keyword evidence="2" id="KW-1185">Reference proteome</keyword>
<feature type="region of interest" description="Disordered" evidence="1">
    <location>
        <begin position="1"/>
        <end position="91"/>
    </location>
</feature>
<feature type="compositionally biased region" description="Polar residues" evidence="1">
    <location>
        <begin position="1"/>
        <end position="10"/>
    </location>
</feature>
<dbReference type="Proteomes" id="UP000887578">
    <property type="component" value="Unplaced"/>
</dbReference>
<dbReference type="AlphaFoldDB" id="A0A914P9L9"/>
<sequence length="103" mass="10689">MSSPGSNADAVQQKIIDLSEPFATSSASENSEEKPVNSAENGAHLSDSDSSNPVKSDEANDVSDYESVSEEFPPAAKSSPDTAAAANSDIDYTDEVSVCLTVM</sequence>
<evidence type="ECO:0000313" key="2">
    <source>
        <dbReference type="Proteomes" id="UP000887578"/>
    </source>
</evidence>
<reference evidence="3" key="1">
    <citation type="submission" date="2022-11" db="UniProtKB">
        <authorList>
            <consortium name="WormBaseParasite"/>
        </authorList>
    </citation>
    <scope>IDENTIFICATION</scope>
</reference>
<protein>
    <submittedName>
        <fullName evidence="3">Uncharacterized protein</fullName>
    </submittedName>
</protein>
<organism evidence="2 3">
    <name type="scientific">Panagrolaimus davidi</name>
    <dbReference type="NCBI Taxonomy" id="227884"/>
    <lineage>
        <taxon>Eukaryota</taxon>
        <taxon>Metazoa</taxon>
        <taxon>Ecdysozoa</taxon>
        <taxon>Nematoda</taxon>
        <taxon>Chromadorea</taxon>
        <taxon>Rhabditida</taxon>
        <taxon>Tylenchina</taxon>
        <taxon>Panagrolaimomorpha</taxon>
        <taxon>Panagrolaimoidea</taxon>
        <taxon>Panagrolaimidae</taxon>
        <taxon>Panagrolaimus</taxon>
    </lineage>
</organism>
<name>A0A914P9L9_9BILA</name>
<accession>A0A914P9L9</accession>